<evidence type="ECO:0000313" key="12">
    <source>
        <dbReference type="Proteomes" id="UP000545507"/>
    </source>
</evidence>
<comment type="similarity">
    <text evidence="2">Belongs to the TPS (TC 1.B.20) family.</text>
</comment>
<evidence type="ECO:0000256" key="6">
    <source>
        <dbReference type="ARBA" id="ARBA00022927"/>
    </source>
</evidence>
<evidence type="ECO:0000256" key="3">
    <source>
        <dbReference type="ARBA" id="ARBA00022448"/>
    </source>
</evidence>
<evidence type="ECO:0000313" key="11">
    <source>
        <dbReference type="EMBL" id="NWF48392.1"/>
    </source>
</evidence>
<dbReference type="GO" id="GO:0009279">
    <property type="term" value="C:cell outer membrane"/>
    <property type="evidence" value="ECO:0007669"/>
    <property type="project" value="UniProtKB-SubCell"/>
</dbReference>
<sequence length="554" mass="58491">MLIRLPLSVALCATSLAALAQTVPGAGQQLQQLPVVPPRTVPAPRLEIQKEPAPVSAPADASAIVVQRLAVTGASVYSESELMAIAGFVPGQRLTLGDLNAMADRVTNRYRQDGYLVGRAYLPAQEVKDGVVTMAVLEGTYGNVKLNNASRLNDGVAHGILGGLNSGEVIASEPLESRLLQLSDLPGVEVRSTLVPGASLGQSDLMVDVIEGPRISGSVDADNAGNRYTGEVRVGATLNINNPAGWGDMVTLRALTSGPGLRYGRAAYQVPVGRGRVGVAVSQLDYELGKEFKPLDAHGRARTASLFGSYPLLRTRNSNHSVGLTLENRRFDDQVGAFDFVSEKHAQVAVASIYGDHSDMVGGGGFNSYLLSLTAGDLDIRTPSVRATDATTARTHGGYGKLGFQLMRVQQVTASTSFMASVAGQVASTNLDSSEKMQLGGMYGVRAFPEGEASADQGAVLTLEARQLLPLSERVPGQVQLVAFVDAGSVTLNKNPWSEGANHRQLSGAGVGVYWARANDFSLKAFYARPLGGDEATSAPHKSGRFWVQAVKYF</sequence>
<evidence type="ECO:0000256" key="1">
    <source>
        <dbReference type="ARBA" id="ARBA00004442"/>
    </source>
</evidence>
<proteinExistence type="inferred from homology"/>
<evidence type="ECO:0000256" key="2">
    <source>
        <dbReference type="ARBA" id="ARBA00009055"/>
    </source>
</evidence>
<dbReference type="RefSeq" id="WP_177139016.1">
    <property type="nucleotide sequence ID" value="NZ_VYGV01000027.1"/>
</dbReference>
<dbReference type="Gene3D" id="3.10.20.310">
    <property type="entry name" value="membrane protein fhac"/>
    <property type="match status" value="1"/>
</dbReference>
<dbReference type="PANTHER" id="PTHR34597">
    <property type="entry name" value="SLR1661 PROTEIN"/>
    <property type="match status" value="1"/>
</dbReference>
<dbReference type="AlphaFoldDB" id="A0A7Y8H2E2"/>
<evidence type="ECO:0000256" key="7">
    <source>
        <dbReference type="ARBA" id="ARBA00023136"/>
    </source>
</evidence>
<keyword evidence="5" id="KW-0812">Transmembrane</keyword>
<keyword evidence="12" id="KW-1185">Reference proteome</keyword>
<feature type="domain" description="POTRA" evidence="10">
    <location>
        <begin position="64"/>
        <end position="139"/>
    </location>
</feature>
<dbReference type="GO" id="GO:0008320">
    <property type="term" value="F:protein transmembrane transporter activity"/>
    <property type="evidence" value="ECO:0007669"/>
    <property type="project" value="TreeGrafter"/>
</dbReference>
<gene>
    <name evidence="11" type="ORF">F3K02_24510</name>
</gene>
<comment type="caution">
    <text evidence="11">The sequence shown here is derived from an EMBL/GenBank/DDBJ whole genome shotgun (WGS) entry which is preliminary data.</text>
</comment>
<dbReference type="GO" id="GO:0098046">
    <property type="term" value="C:type V protein secretion system complex"/>
    <property type="evidence" value="ECO:0007669"/>
    <property type="project" value="TreeGrafter"/>
</dbReference>
<comment type="subcellular location">
    <subcellularLocation>
        <location evidence="1">Cell outer membrane</location>
    </subcellularLocation>
</comment>
<keyword evidence="4" id="KW-1134">Transmembrane beta strand</keyword>
<dbReference type="Gene3D" id="2.40.160.50">
    <property type="entry name" value="membrane protein fhac: a member of the omp85/tpsb transporter family"/>
    <property type="match status" value="1"/>
</dbReference>
<name>A0A7Y8H2E2_9BURK</name>
<dbReference type="InterPro" id="IPR005565">
    <property type="entry name" value="Hemolysn_activator_HlyB_C"/>
</dbReference>
<accession>A0A7Y8H2E2</accession>
<dbReference type="Pfam" id="PF03865">
    <property type="entry name" value="ShlB"/>
    <property type="match status" value="1"/>
</dbReference>
<reference evidence="11 12" key="1">
    <citation type="submission" date="2019-09" db="EMBL/GenBank/DDBJ databases">
        <title>Hydrogenophaga aromatica sp. nov., isolated from a para-xylene-degrading enrichment culture.</title>
        <authorList>
            <person name="Tancsics A."/>
            <person name="Banerjee S."/>
        </authorList>
    </citation>
    <scope>NUCLEOTIDE SEQUENCE [LARGE SCALE GENOMIC DNA]</scope>
    <source>
        <strain evidence="11 12">D2P1</strain>
    </source>
</reference>
<dbReference type="InterPro" id="IPR013686">
    <property type="entry name" value="Polypept-transport_assoc_ShlB"/>
</dbReference>
<dbReference type="Proteomes" id="UP000545507">
    <property type="component" value="Unassembled WGS sequence"/>
</dbReference>
<keyword evidence="6" id="KW-0653">Protein transport</keyword>
<feature type="signal peptide" evidence="9">
    <location>
        <begin position="1"/>
        <end position="20"/>
    </location>
</feature>
<dbReference type="InterPro" id="IPR051544">
    <property type="entry name" value="TPS_OM_transporter"/>
</dbReference>
<evidence type="ECO:0000256" key="5">
    <source>
        <dbReference type="ARBA" id="ARBA00022692"/>
    </source>
</evidence>
<organism evidence="11 12">
    <name type="scientific">Hydrogenophaga aromaticivorans</name>
    <dbReference type="NCBI Taxonomy" id="2610898"/>
    <lineage>
        <taxon>Bacteria</taxon>
        <taxon>Pseudomonadati</taxon>
        <taxon>Pseudomonadota</taxon>
        <taxon>Betaproteobacteria</taxon>
        <taxon>Burkholderiales</taxon>
        <taxon>Comamonadaceae</taxon>
        <taxon>Hydrogenophaga</taxon>
    </lineage>
</organism>
<evidence type="ECO:0000256" key="9">
    <source>
        <dbReference type="SAM" id="SignalP"/>
    </source>
</evidence>
<feature type="chain" id="PRO_5031570725" evidence="9">
    <location>
        <begin position="21"/>
        <end position="554"/>
    </location>
</feature>
<dbReference type="EMBL" id="VYGV01000027">
    <property type="protein sequence ID" value="NWF48392.1"/>
    <property type="molecule type" value="Genomic_DNA"/>
</dbReference>
<evidence type="ECO:0000259" key="10">
    <source>
        <dbReference type="PROSITE" id="PS51779"/>
    </source>
</evidence>
<protein>
    <submittedName>
        <fullName evidence="11">ShlB/FhaC/HecB family hemolysin secretion/activation protein</fullName>
    </submittedName>
</protein>
<keyword evidence="7" id="KW-0472">Membrane</keyword>
<evidence type="ECO:0000256" key="8">
    <source>
        <dbReference type="ARBA" id="ARBA00023237"/>
    </source>
</evidence>
<dbReference type="PANTHER" id="PTHR34597:SF1">
    <property type="entry name" value="HEME_HEMOPEXIN TRANSPORTER PROTEIN HUXB"/>
    <property type="match status" value="1"/>
</dbReference>
<keyword evidence="3" id="KW-0813">Transport</keyword>
<dbReference type="PROSITE" id="PS51779">
    <property type="entry name" value="POTRA"/>
    <property type="match status" value="1"/>
</dbReference>
<dbReference type="Pfam" id="PF08479">
    <property type="entry name" value="POTRA_2"/>
    <property type="match status" value="1"/>
</dbReference>
<keyword evidence="8" id="KW-0998">Cell outer membrane</keyword>
<evidence type="ECO:0000256" key="4">
    <source>
        <dbReference type="ARBA" id="ARBA00022452"/>
    </source>
</evidence>
<dbReference type="InterPro" id="IPR034746">
    <property type="entry name" value="POTRA"/>
</dbReference>
<keyword evidence="9" id="KW-0732">Signal</keyword>
<dbReference type="GO" id="GO:0046819">
    <property type="term" value="P:protein secretion by the type V secretion system"/>
    <property type="evidence" value="ECO:0007669"/>
    <property type="project" value="TreeGrafter"/>
</dbReference>